<dbReference type="RefSeq" id="WP_188573258.1">
    <property type="nucleotide sequence ID" value="NZ_BMFW01000031.1"/>
</dbReference>
<protein>
    <submittedName>
        <fullName evidence="6">Allophanate hydrolase</fullName>
    </submittedName>
</protein>
<dbReference type="SMART" id="SM00797">
    <property type="entry name" value="AHS2"/>
    <property type="match status" value="1"/>
</dbReference>
<dbReference type="SUPFAM" id="SSF50891">
    <property type="entry name" value="Cyclophilin-like"/>
    <property type="match status" value="2"/>
</dbReference>
<dbReference type="NCBIfam" id="TIGR00724">
    <property type="entry name" value="urea_amlyse_rel"/>
    <property type="match status" value="1"/>
</dbReference>
<dbReference type="SMART" id="SM00796">
    <property type="entry name" value="AHS1"/>
    <property type="match status" value="1"/>
</dbReference>
<dbReference type="Gene3D" id="2.40.100.10">
    <property type="entry name" value="Cyclophilin-like"/>
    <property type="match status" value="2"/>
</dbReference>
<keyword evidence="7" id="KW-1185">Reference proteome</keyword>
<dbReference type="PANTHER" id="PTHR43309:SF3">
    <property type="entry name" value="5-OXOPROLINASE SUBUNIT C"/>
    <property type="match status" value="1"/>
</dbReference>
<sequence length="560" mass="57849">MAGTQQQATTAPEAGNRATYAELTGIRPAGDRAILVELRSLDAVLSLQAKLAAHPLPGQIDVIAAAATVLVTADSPQTARALAAHIRSLDLEAPAETESALVTIEVVYDGEDLEQVAALTDLGREGVVAAHTGQLWTAAFAGFAPGFAYLTGEDSSLEVPRRRSPRTAVPAGAVALGGAYSAVYPRQSPGGWQLIGRTDAVMWDLNRENPALIRPGDTVRFSAVRAGATMTQRQETAASQAPEVEPAAAGLAVRKPGLQATVQDLGRPGFASLGVSSAGAMDRGSLRRANRLVGNSESAAGIEALFGGLELEALTDQVLAVTGAAVPIEITPSSQATQRTTAARHPGCDAPFALLAGEKLTLGNPTQGLRSYIGVRGGIDGPDALGSRSTDTMSGVGPGPLQAGTILPVLAAKPGSVVGHPEVSPLPEQDKATVLRVVPGPRQDWFSTETLQDFLFREWTVTPQSNRIGLRLNGQGLTRSRDGELASEGTVRGAVQVPPEGQPVLFLADHPVTGGYPVIAVVVHADLDKAAQLPPGTTVRFAAAASPAELPEAPKETSHA</sequence>
<evidence type="ECO:0000313" key="6">
    <source>
        <dbReference type="EMBL" id="GGI01102.1"/>
    </source>
</evidence>
<gene>
    <name evidence="6" type="ORF">GCM10007170_39780</name>
</gene>
<evidence type="ECO:0000256" key="1">
    <source>
        <dbReference type="ARBA" id="ARBA00022741"/>
    </source>
</evidence>
<dbReference type="InterPro" id="IPR052708">
    <property type="entry name" value="PxpC"/>
</dbReference>
<keyword evidence="1" id="KW-0547">Nucleotide-binding</keyword>
<evidence type="ECO:0000259" key="4">
    <source>
        <dbReference type="SMART" id="SM00796"/>
    </source>
</evidence>
<evidence type="ECO:0000313" key="7">
    <source>
        <dbReference type="Proteomes" id="UP000643279"/>
    </source>
</evidence>
<evidence type="ECO:0000259" key="5">
    <source>
        <dbReference type="SMART" id="SM00797"/>
    </source>
</evidence>
<organism evidence="6 7">
    <name type="scientific">Arthrobacter liuii</name>
    <dbReference type="NCBI Taxonomy" id="1476996"/>
    <lineage>
        <taxon>Bacteria</taxon>
        <taxon>Bacillati</taxon>
        <taxon>Actinomycetota</taxon>
        <taxon>Actinomycetes</taxon>
        <taxon>Micrococcales</taxon>
        <taxon>Micrococcaceae</taxon>
        <taxon>Arthrobacter</taxon>
    </lineage>
</organism>
<dbReference type="GO" id="GO:0016787">
    <property type="term" value="F:hydrolase activity"/>
    <property type="evidence" value="ECO:0007669"/>
    <property type="project" value="UniProtKB-KW"/>
</dbReference>
<feature type="domain" description="Carboxyltransferase" evidence="4">
    <location>
        <begin position="24"/>
        <end position="213"/>
    </location>
</feature>
<dbReference type="EMBL" id="BMFW01000031">
    <property type="protein sequence ID" value="GGI01102.1"/>
    <property type="molecule type" value="Genomic_DNA"/>
</dbReference>
<dbReference type="Proteomes" id="UP000643279">
    <property type="component" value="Unassembled WGS sequence"/>
</dbReference>
<dbReference type="InterPro" id="IPR003833">
    <property type="entry name" value="CT_C_D"/>
</dbReference>
<dbReference type="Pfam" id="PF02682">
    <property type="entry name" value="CT_C_D"/>
    <property type="match status" value="1"/>
</dbReference>
<dbReference type="InterPro" id="IPR003778">
    <property type="entry name" value="CT_A_B"/>
</dbReference>
<dbReference type="InterPro" id="IPR029000">
    <property type="entry name" value="Cyclophilin-like_dom_sf"/>
</dbReference>
<dbReference type="Pfam" id="PF02626">
    <property type="entry name" value="CT_A_B"/>
    <property type="match status" value="1"/>
</dbReference>
<name>A0ABQ2AXH2_9MICC</name>
<evidence type="ECO:0000256" key="3">
    <source>
        <dbReference type="ARBA" id="ARBA00022840"/>
    </source>
</evidence>
<reference evidence="7" key="1">
    <citation type="journal article" date="2019" name="Int. J. Syst. Evol. Microbiol.">
        <title>The Global Catalogue of Microorganisms (GCM) 10K type strain sequencing project: providing services to taxonomists for standard genome sequencing and annotation.</title>
        <authorList>
            <consortium name="The Broad Institute Genomics Platform"/>
            <consortium name="The Broad Institute Genome Sequencing Center for Infectious Disease"/>
            <person name="Wu L."/>
            <person name="Ma J."/>
        </authorList>
    </citation>
    <scope>NUCLEOTIDE SEQUENCE [LARGE SCALE GENOMIC DNA]</scope>
    <source>
        <strain evidence="7">CGMCC 1.12778</strain>
    </source>
</reference>
<dbReference type="SUPFAM" id="SSF160467">
    <property type="entry name" value="PH0987 N-terminal domain-like"/>
    <property type="match status" value="1"/>
</dbReference>
<keyword evidence="2 6" id="KW-0378">Hydrolase</keyword>
<keyword evidence="3" id="KW-0067">ATP-binding</keyword>
<dbReference type="Gene3D" id="3.30.1360.40">
    <property type="match status" value="1"/>
</dbReference>
<proteinExistence type="predicted"/>
<feature type="domain" description="Carboxyltransferase" evidence="5">
    <location>
        <begin position="272"/>
        <end position="560"/>
    </location>
</feature>
<evidence type="ECO:0000256" key="2">
    <source>
        <dbReference type="ARBA" id="ARBA00022801"/>
    </source>
</evidence>
<comment type="caution">
    <text evidence="6">The sequence shown here is derived from an EMBL/GenBank/DDBJ whole genome shotgun (WGS) entry which is preliminary data.</text>
</comment>
<dbReference type="PANTHER" id="PTHR43309">
    <property type="entry name" value="5-OXOPROLINASE SUBUNIT C"/>
    <property type="match status" value="1"/>
</dbReference>
<accession>A0ABQ2AXH2</accession>